<dbReference type="InterPro" id="IPR049278">
    <property type="entry name" value="MS_channel_C"/>
</dbReference>
<evidence type="ECO:0000256" key="3">
    <source>
        <dbReference type="ARBA" id="ARBA00022475"/>
    </source>
</evidence>
<dbReference type="InterPro" id="IPR011014">
    <property type="entry name" value="MscS_channel_TM-2"/>
</dbReference>
<gene>
    <name evidence="11" type="ORF">KKC1_20150</name>
</gene>
<dbReference type="Proteomes" id="UP000197032">
    <property type="component" value="Unassembled WGS sequence"/>
</dbReference>
<organism evidence="11 12">
    <name type="scientific">Calderihabitans maritimus</name>
    <dbReference type="NCBI Taxonomy" id="1246530"/>
    <lineage>
        <taxon>Bacteria</taxon>
        <taxon>Bacillati</taxon>
        <taxon>Bacillota</taxon>
        <taxon>Clostridia</taxon>
        <taxon>Neomoorellales</taxon>
        <taxon>Calderihabitantaceae</taxon>
        <taxon>Calderihabitans</taxon>
    </lineage>
</organism>
<dbReference type="Gene3D" id="3.30.70.100">
    <property type="match status" value="1"/>
</dbReference>
<dbReference type="InterPro" id="IPR011066">
    <property type="entry name" value="MscS_channel_C_sf"/>
</dbReference>
<evidence type="ECO:0000313" key="11">
    <source>
        <dbReference type="EMBL" id="GAW92867.1"/>
    </source>
</evidence>
<keyword evidence="5 7" id="KW-1133">Transmembrane helix</keyword>
<feature type="transmembrane region" description="Helical" evidence="7">
    <location>
        <begin position="170"/>
        <end position="188"/>
    </location>
</feature>
<evidence type="ECO:0000256" key="4">
    <source>
        <dbReference type="ARBA" id="ARBA00022692"/>
    </source>
</evidence>
<dbReference type="SUPFAM" id="SSF82689">
    <property type="entry name" value="Mechanosensitive channel protein MscS (YggB), C-terminal domain"/>
    <property type="match status" value="1"/>
</dbReference>
<dbReference type="GO" id="GO:0055085">
    <property type="term" value="P:transmembrane transport"/>
    <property type="evidence" value="ECO:0007669"/>
    <property type="project" value="InterPro"/>
</dbReference>
<dbReference type="Pfam" id="PF00924">
    <property type="entry name" value="MS_channel_2nd"/>
    <property type="match status" value="1"/>
</dbReference>
<comment type="subcellular location">
    <subcellularLocation>
        <location evidence="1">Cell membrane</location>
        <topology evidence="1">Multi-pass membrane protein</topology>
    </subcellularLocation>
</comment>
<dbReference type="InterPro" id="IPR049142">
    <property type="entry name" value="MS_channel_1st"/>
</dbReference>
<dbReference type="InterPro" id="IPR006685">
    <property type="entry name" value="MscS_channel_2nd"/>
</dbReference>
<dbReference type="SUPFAM" id="SSF82861">
    <property type="entry name" value="Mechanosensitive channel protein MscS (YggB), transmembrane region"/>
    <property type="match status" value="1"/>
</dbReference>
<feature type="domain" description="Mechanosensitive ion channel MscS C-terminal" evidence="9">
    <location>
        <begin position="263"/>
        <end position="349"/>
    </location>
</feature>
<evidence type="ECO:0000313" key="12">
    <source>
        <dbReference type="Proteomes" id="UP000197032"/>
    </source>
</evidence>
<protein>
    <submittedName>
        <fullName evidence="11">Small-conductance mechanosensitive channel</fullName>
    </submittedName>
</protein>
<dbReference type="Pfam" id="PF21088">
    <property type="entry name" value="MS_channel_1st"/>
    <property type="match status" value="1"/>
</dbReference>
<feature type="domain" description="Mechanosensitive ion channel transmembrane helices 2/3" evidence="10">
    <location>
        <begin position="148"/>
        <end position="189"/>
    </location>
</feature>
<dbReference type="PANTHER" id="PTHR43634:SF2">
    <property type="entry name" value="LOW CONDUCTANCE MECHANOSENSITIVE CHANNEL YNAI"/>
    <property type="match status" value="1"/>
</dbReference>
<proteinExistence type="inferred from homology"/>
<dbReference type="InterPro" id="IPR023408">
    <property type="entry name" value="MscS_beta-dom_sf"/>
</dbReference>
<keyword evidence="3" id="KW-1003">Cell membrane</keyword>
<evidence type="ECO:0000256" key="7">
    <source>
        <dbReference type="SAM" id="Phobius"/>
    </source>
</evidence>
<feature type="transmembrane region" description="Helical" evidence="7">
    <location>
        <begin position="20"/>
        <end position="39"/>
    </location>
</feature>
<reference evidence="12" key="1">
    <citation type="journal article" date="2017" name="Appl. Environ. Microbiol.">
        <title>Genomic analysis of Calderihabitans maritimus KKC1, a thermophilic hydrogenogenic carboxydotrophic bacterium isolated from marine sediment.</title>
        <authorList>
            <person name="Omae K."/>
            <person name="Yoneda Y."/>
            <person name="Fukuyama Y."/>
            <person name="Yoshida T."/>
            <person name="Sako Y."/>
        </authorList>
    </citation>
    <scope>NUCLEOTIDE SEQUENCE [LARGE SCALE GENOMIC DNA]</scope>
    <source>
        <strain evidence="12">KKC1</strain>
    </source>
</reference>
<dbReference type="Gene3D" id="2.30.30.60">
    <property type="match status" value="1"/>
</dbReference>
<keyword evidence="6 7" id="KW-0472">Membrane</keyword>
<accession>A0A1Z5HU45</accession>
<evidence type="ECO:0000256" key="5">
    <source>
        <dbReference type="ARBA" id="ARBA00022989"/>
    </source>
</evidence>
<comment type="caution">
    <text evidence="11">The sequence shown here is derived from an EMBL/GenBank/DDBJ whole genome shotgun (WGS) entry which is preliminary data.</text>
</comment>
<dbReference type="InterPro" id="IPR010920">
    <property type="entry name" value="LSM_dom_sf"/>
</dbReference>
<evidence type="ECO:0000256" key="1">
    <source>
        <dbReference type="ARBA" id="ARBA00004651"/>
    </source>
</evidence>
<dbReference type="GO" id="GO:0005886">
    <property type="term" value="C:plasma membrane"/>
    <property type="evidence" value="ECO:0007669"/>
    <property type="project" value="UniProtKB-SubCell"/>
</dbReference>
<evidence type="ECO:0000256" key="2">
    <source>
        <dbReference type="ARBA" id="ARBA00008017"/>
    </source>
</evidence>
<dbReference type="AlphaFoldDB" id="A0A1Z5HU45"/>
<sequence>MLNDLNIIFSRASFDSETLGQMLTQIGVATAIFLGFWLLRKVFARYISQLLLKLSVKTKTDLDDQIVLAFEKPLQFFFILLGLYLSLSYLPLSSPHNLLLSKLFRSSIIILVSMGFYNLVGSYAVLCEEVEKVFGIQIDKILIPFLSKVLRVTVVALAISVVAQEWDYDVNGFIAGLGLGGLAFALAAKDTVSNIFGGIVIITDKPFSIGDWIYTPSVEGIVEDINFRSTKIRTFAQALVTVPNATLANEPITNWSRMGKRRITFKLGVTYNTSKDKLEKCVNEIKNMLENHPEIHKETIFVRFDSFGESSLDIFLYFFTKTTNWGEYLRVKEDVNFKIMEILEREGVSVAFPSTSVYFETPLETKSK</sequence>
<keyword evidence="4 7" id="KW-0812">Transmembrane</keyword>
<evidence type="ECO:0000259" key="8">
    <source>
        <dbReference type="Pfam" id="PF00924"/>
    </source>
</evidence>
<dbReference type="Gene3D" id="1.10.287.1260">
    <property type="match status" value="1"/>
</dbReference>
<dbReference type="OrthoDB" id="9809206at2"/>
<name>A0A1Z5HU45_9FIRM</name>
<evidence type="ECO:0000259" key="9">
    <source>
        <dbReference type="Pfam" id="PF21082"/>
    </source>
</evidence>
<feature type="domain" description="Mechanosensitive ion channel MscS" evidence="8">
    <location>
        <begin position="190"/>
        <end position="257"/>
    </location>
</feature>
<feature type="transmembrane region" description="Helical" evidence="7">
    <location>
        <begin position="145"/>
        <end position="164"/>
    </location>
</feature>
<comment type="similarity">
    <text evidence="2">Belongs to the MscS (TC 1.A.23) family.</text>
</comment>
<dbReference type="InterPro" id="IPR045042">
    <property type="entry name" value="YnaI-like"/>
</dbReference>
<feature type="transmembrane region" description="Helical" evidence="7">
    <location>
        <begin position="104"/>
        <end position="125"/>
    </location>
</feature>
<dbReference type="EMBL" id="BDGJ01000101">
    <property type="protein sequence ID" value="GAW92867.1"/>
    <property type="molecule type" value="Genomic_DNA"/>
</dbReference>
<evidence type="ECO:0000256" key="6">
    <source>
        <dbReference type="ARBA" id="ARBA00023136"/>
    </source>
</evidence>
<dbReference type="SUPFAM" id="SSF50182">
    <property type="entry name" value="Sm-like ribonucleoproteins"/>
    <property type="match status" value="1"/>
</dbReference>
<dbReference type="PANTHER" id="PTHR43634">
    <property type="entry name" value="OW CONDUCTANCE MECHANOSENSITIVE CHANNEL"/>
    <property type="match status" value="1"/>
</dbReference>
<dbReference type="Pfam" id="PF21082">
    <property type="entry name" value="MS_channel_3rd"/>
    <property type="match status" value="1"/>
</dbReference>
<evidence type="ECO:0000259" key="10">
    <source>
        <dbReference type="Pfam" id="PF21088"/>
    </source>
</evidence>
<keyword evidence="12" id="KW-1185">Reference proteome</keyword>